<protein>
    <recommendedName>
        <fullName evidence="2">DUF6535 domain-containing protein</fullName>
    </recommendedName>
</protein>
<evidence type="ECO:0000313" key="3">
    <source>
        <dbReference type="EMBL" id="KAJ7758052.1"/>
    </source>
</evidence>
<sequence length="579" mass="64078">MPVTNCLEVRVVPRAPIFLHSSHQPIAFDSCSPDISEMVGHHPISFTAIYQQSTTSLVMHRLITAVEGLKQHPPVTDNKTAFWTAYKTLADEYDKETQRKYGNDLDTALIFASVSSAFIIQIQPELQPTSELTGTTLALLTLLAQNISVPTSSTPSFSTPPTIIVVVQGFLYFILFSTLLAALLAVLGKQWLLHYDSVGERGTIAQRGLERQHKFDGMQHWNFDPAMQMFPLLLQFALLLFAIGLSTYLWTINHVITALVLGLTALGCILYTTMVVSAMKSADSPFQTPLTRLLNIVVAKFILPAAWHHLPGWAHHIWDHIPLHRLTPSVPSPPLSNFVKKNWHKVEILSFVTSGSSPASGVSLQSSTFIFNNIPPPSPECSVVVWVLETSTNPLMVQSAAALVPDLQCGDMIPANMETRAGLCAKAVILLNLVDSPQNYHHISSHFQTGNQELKSLLQTFNISSPYRNSFTPTHWTLRALAGKGFTTHQLFDLIRHVMGKRAEDQAAFAEVLFCLNTFFLPALPCDHSVVDKRYTSLSFILKSNLNVVQALISSSLQHNYSGILSNILQKLKSHSTIT</sequence>
<name>A0AAD7NE03_9AGAR</name>
<evidence type="ECO:0000313" key="4">
    <source>
        <dbReference type="Proteomes" id="UP001215598"/>
    </source>
</evidence>
<feature type="domain" description="DUF6535" evidence="2">
    <location>
        <begin position="83"/>
        <end position="251"/>
    </location>
</feature>
<feature type="transmembrane region" description="Helical" evidence="1">
    <location>
        <begin position="163"/>
        <end position="187"/>
    </location>
</feature>
<comment type="caution">
    <text evidence="3">The sequence shown here is derived from an EMBL/GenBank/DDBJ whole genome shotgun (WGS) entry which is preliminary data.</text>
</comment>
<feature type="transmembrane region" description="Helical" evidence="1">
    <location>
        <begin position="229"/>
        <end position="250"/>
    </location>
</feature>
<gene>
    <name evidence="3" type="ORF">B0H16DRAFT_1536647</name>
</gene>
<organism evidence="3 4">
    <name type="scientific">Mycena metata</name>
    <dbReference type="NCBI Taxonomy" id="1033252"/>
    <lineage>
        <taxon>Eukaryota</taxon>
        <taxon>Fungi</taxon>
        <taxon>Dikarya</taxon>
        <taxon>Basidiomycota</taxon>
        <taxon>Agaricomycotina</taxon>
        <taxon>Agaricomycetes</taxon>
        <taxon>Agaricomycetidae</taxon>
        <taxon>Agaricales</taxon>
        <taxon>Marasmiineae</taxon>
        <taxon>Mycenaceae</taxon>
        <taxon>Mycena</taxon>
    </lineage>
</organism>
<dbReference type="AlphaFoldDB" id="A0AAD7NE03"/>
<keyword evidence="1" id="KW-0812">Transmembrane</keyword>
<keyword evidence="1" id="KW-1133">Transmembrane helix</keyword>
<evidence type="ECO:0000256" key="1">
    <source>
        <dbReference type="SAM" id="Phobius"/>
    </source>
</evidence>
<feature type="transmembrane region" description="Helical" evidence="1">
    <location>
        <begin position="256"/>
        <end position="278"/>
    </location>
</feature>
<accession>A0AAD7NE03</accession>
<reference evidence="3" key="1">
    <citation type="submission" date="2023-03" db="EMBL/GenBank/DDBJ databases">
        <title>Massive genome expansion in bonnet fungi (Mycena s.s.) driven by repeated elements and novel gene families across ecological guilds.</title>
        <authorList>
            <consortium name="Lawrence Berkeley National Laboratory"/>
            <person name="Harder C.B."/>
            <person name="Miyauchi S."/>
            <person name="Viragh M."/>
            <person name="Kuo A."/>
            <person name="Thoen E."/>
            <person name="Andreopoulos B."/>
            <person name="Lu D."/>
            <person name="Skrede I."/>
            <person name="Drula E."/>
            <person name="Henrissat B."/>
            <person name="Morin E."/>
            <person name="Kohler A."/>
            <person name="Barry K."/>
            <person name="LaButti K."/>
            <person name="Morin E."/>
            <person name="Salamov A."/>
            <person name="Lipzen A."/>
            <person name="Mereny Z."/>
            <person name="Hegedus B."/>
            <person name="Baldrian P."/>
            <person name="Stursova M."/>
            <person name="Weitz H."/>
            <person name="Taylor A."/>
            <person name="Grigoriev I.V."/>
            <person name="Nagy L.G."/>
            <person name="Martin F."/>
            <person name="Kauserud H."/>
        </authorList>
    </citation>
    <scope>NUCLEOTIDE SEQUENCE</scope>
    <source>
        <strain evidence="3">CBHHK182m</strain>
    </source>
</reference>
<proteinExistence type="predicted"/>
<dbReference type="InterPro" id="IPR045338">
    <property type="entry name" value="DUF6535"/>
</dbReference>
<keyword evidence="1" id="KW-0472">Membrane</keyword>
<dbReference type="Pfam" id="PF20153">
    <property type="entry name" value="DUF6535"/>
    <property type="match status" value="1"/>
</dbReference>
<dbReference type="EMBL" id="JARKIB010000043">
    <property type="protein sequence ID" value="KAJ7758052.1"/>
    <property type="molecule type" value="Genomic_DNA"/>
</dbReference>
<keyword evidence="4" id="KW-1185">Reference proteome</keyword>
<dbReference type="Proteomes" id="UP001215598">
    <property type="component" value="Unassembled WGS sequence"/>
</dbReference>
<evidence type="ECO:0000259" key="2">
    <source>
        <dbReference type="Pfam" id="PF20153"/>
    </source>
</evidence>